<accession>A0ACC4BX50</accession>
<evidence type="ECO:0000313" key="1">
    <source>
        <dbReference type="EMBL" id="KAL3583253.1"/>
    </source>
</evidence>
<name>A0ACC4BX50_POPAL</name>
<sequence>MHAKFSISQCNLLRARVTEEGEGTERKVQATTGFITGKLMFLTSYALLLHYYAIEVHVFIEESVPVQSYISPSLQWRSIKTSMNQYFGVLCSLAFVLLIYGDVMMVEAE</sequence>
<dbReference type="EMBL" id="RCHU02000007">
    <property type="protein sequence ID" value="KAL3583253.1"/>
    <property type="molecule type" value="Genomic_DNA"/>
</dbReference>
<organism evidence="1 2">
    <name type="scientific">Populus alba</name>
    <name type="common">White poplar</name>
    <dbReference type="NCBI Taxonomy" id="43335"/>
    <lineage>
        <taxon>Eukaryota</taxon>
        <taxon>Viridiplantae</taxon>
        <taxon>Streptophyta</taxon>
        <taxon>Embryophyta</taxon>
        <taxon>Tracheophyta</taxon>
        <taxon>Spermatophyta</taxon>
        <taxon>Magnoliopsida</taxon>
        <taxon>eudicotyledons</taxon>
        <taxon>Gunneridae</taxon>
        <taxon>Pentapetalae</taxon>
        <taxon>rosids</taxon>
        <taxon>fabids</taxon>
        <taxon>Malpighiales</taxon>
        <taxon>Salicaceae</taxon>
        <taxon>Saliceae</taxon>
        <taxon>Populus</taxon>
    </lineage>
</organism>
<keyword evidence="2" id="KW-1185">Reference proteome</keyword>
<comment type="caution">
    <text evidence="1">The sequence shown here is derived from an EMBL/GenBank/DDBJ whole genome shotgun (WGS) entry which is preliminary data.</text>
</comment>
<protein>
    <submittedName>
        <fullName evidence="1">Uncharacterized protein</fullName>
    </submittedName>
</protein>
<dbReference type="Proteomes" id="UP000309997">
    <property type="component" value="Unassembled WGS sequence"/>
</dbReference>
<proteinExistence type="predicted"/>
<reference evidence="1 2" key="1">
    <citation type="journal article" date="2024" name="Plant Biotechnol. J.">
        <title>Genome and CRISPR/Cas9 system of a widespread forest tree (Populus alba) in the world.</title>
        <authorList>
            <person name="Liu Y.J."/>
            <person name="Jiang P.F."/>
            <person name="Han X.M."/>
            <person name="Li X.Y."/>
            <person name="Wang H.M."/>
            <person name="Wang Y.J."/>
            <person name="Wang X.X."/>
            <person name="Zeng Q.Y."/>
        </authorList>
    </citation>
    <scope>NUCLEOTIDE SEQUENCE [LARGE SCALE GENOMIC DNA]</scope>
    <source>
        <strain evidence="2">cv. PAL-ZL1</strain>
    </source>
</reference>
<evidence type="ECO:0000313" key="2">
    <source>
        <dbReference type="Proteomes" id="UP000309997"/>
    </source>
</evidence>
<gene>
    <name evidence="1" type="ORF">D5086_014314</name>
</gene>